<gene>
    <name evidence="1" type="ORF">LCGC14_2969280</name>
</gene>
<reference evidence="1" key="1">
    <citation type="journal article" date="2015" name="Nature">
        <title>Complex archaea that bridge the gap between prokaryotes and eukaryotes.</title>
        <authorList>
            <person name="Spang A."/>
            <person name="Saw J.H."/>
            <person name="Jorgensen S.L."/>
            <person name="Zaremba-Niedzwiedzka K."/>
            <person name="Martijn J."/>
            <person name="Lind A.E."/>
            <person name="van Eijk R."/>
            <person name="Schleper C."/>
            <person name="Guy L."/>
            <person name="Ettema T.J."/>
        </authorList>
    </citation>
    <scope>NUCLEOTIDE SEQUENCE</scope>
</reference>
<name>A0A0F9A151_9ZZZZ</name>
<proteinExistence type="predicted"/>
<accession>A0A0F9A151</accession>
<evidence type="ECO:0000313" key="1">
    <source>
        <dbReference type="EMBL" id="KKK65921.1"/>
    </source>
</evidence>
<dbReference type="AlphaFoldDB" id="A0A0F9A151"/>
<comment type="caution">
    <text evidence="1">The sequence shown here is derived from an EMBL/GenBank/DDBJ whole genome shotgun (WGS) entry which is preliminary data.</text>
</comment>
<sequence>MPTPPHKGESKNSFISRCVSYLVKRENKTQDQALGQCYGMWRQAKGIKKKSDHLK</sequence>
<protein>
    <submittedName>
        <fullName evidence="1">Uncharacterized protein</fullName>
    </submittedName>
</protein>
<dbReference type="EMBL" id="LAZR01060327">
    <property type="protein sequence ID" value="KKK65921.1"/>
    <property type="molecule type" value="Genomic_DNA"/>
</dbReference>
<organism evidence="1">
    <name type="scientific">marine sediment metagenome</name>
    <dbReference type="NCBI Taxonomy" id="412755"/>
    <lineage>
        <taxon>unclassified sequences</taxon>
        <taxon>metagenomes</taxon>
        <taxon>ecological metagenomes</taxon>
    </lineage>
</organism>